<protein>
    <submittedName>
        <fullName evidence="2">Xylose isomerase-like protein</fullName>
    </submittedName>
</protein>
<reference evidence="2" key="1">
    <citation type="journal article" date="2023" name="Mol. Phylogenet. Evol.">
        <title>Genome-scale phylogeny and comparative genomics of the fungal order Sordariales.</title>
        <authorList>
            <person name="Hensen N."/>
            <person name="Bonometti L."/>
            <person name="Westerberg I."/>
            <person name="Brannstrom I.O."/>
            <person name="Guillou S."/>
            <person name="Cros-Aarteil S."/>
            <person name="Calhoun S."/>
            <person name="Haridas S."/>
            <person name="Kuo A."/>
            <person name="Mondo S."/>
            <person name="Pangilinan J."/>
            <person name="Riley R."/>
            <person name="LaButti K."/>
            <person name="Andreopoulos B."/>
            <person name="Lipzen A."/>
            <person name="Chen C."/>
            <person name="Yan M."/>
            <person name="Daum C."/>
            <person name="Ng V."/>
            <person name="Clum A."/>
            <person name="Steindorff A."/>
            <person name="Ohm R.A."/>
            <person name="Martin F."/>
            <person name="Silar P."/>
            <person name="Natvig D.O."/>
            <person name="Lalanne C."/>
            <person name="Gautier V."/>
            <person name="Ament-Velasquez S.L."/>
            <person name="Kruys A."/>
            <person name="Hutchinson M.I."/>
            <person name="Powell A.J."/>
            <person name="Barry K."/>
            <person name="Miller A.N."/>
            <person name="Grigoriev I.V."/>
            <person name="Debuchy R."/>
            <person name="Gladieux P."/>
            <person name="Hiltunen Thoren M."/>
            <person name="Johannesson H."/>
        </authorList>
    </citation>
    <scope>NUCLEOTIDE SEQUENCE</scope>
    <source>
        <strain evidence="2">PSN324</strain>
    </source>
</reference>
<proteinExistence type="predicted"/>
<evidence type="ECO:0000313" key="2">
    <source>
        <dbReference type="EMBL" id="KAK4465062.1"/>
    </source>
</evidence>
<dbReference type="Gene3D" id="3.20.20.150">
    <property type="entry name" value="Divalent-metal-dependent TIM barrel enzymes"/>
    <property type="match status" value="1"/>
</dbReference>
<dbReference type="InterPro" id="IPR013022">
    <property type="entry name" value="Xyl_isomerase-like_TIM-brl"/>
</dbReference>
<dbReference type="EMBL" id="MU864942">
    <property type="protein sequence ID" value="KAK4465062.1"/>
    <property type="molecule type" value="Genomic_DNA"/>
</dbReference>
<dbReference type="GO" id="GO:0016853">
    <property type="term" value="F:isomerase activity"/>
    <property type="evidence" value="ECO:0007669"/>
    <property type="project" value="UniProtKB-KW"/>
</dbReference>
<evidence type="ECO:0000313" key="3">
    <source>
        <dbReference type="Proteomes" id="UP001321749"/>
    </source>
</evidence>
<name>A0AAV9HW34_9PEZI</name>
<reference evidence="2" key="2">
    <citation type="submission" date="2023-06" db="EMBL/GenBank/DDBJ databases">
        <authorList>
            <consortium name="Lawrence Berkeley National Laboratory"/>
            <person name="Mondo S.J."/>
            <person name="Hensen N."/>
            <person name="Bonometti L."/>
            <person name="Westerberg I."/>
            <person name="Brannstrom I.O."/>
            <person name="Guillou S."/>
            <person name="Cros-Aarteil S."/>
            <person name="Calhoun S."/>
            <person name="Haridas S."/>
            <person name="Kuo A."/>
            <person name="Pangilinan J."/>
            <person name="Riley R."/>
            <person name="Labutti K."/>
            <person name="Andreopoulos B."/>
            <person name="Lipzen A."/>
            <person name="Chen C."/>
            <person name="Yanf M."/>
            <person name="Daum C."/>
            <person name="Ng V."/>
            <person name="Clum A."/>
            <person name="Steindorff A."/>
            <person name="Ohm R."/>
            <person name="Martin F."/>
            <person name="Silar P."/>
            <person name="Natvig D."/>
            <person name="Lalanne C."/>
            <person name="Gautier V."/>
            <person name="Ament-Velasquez S.L."/>
            <person name="Kruys A."/>
            <person name="Hutchinson M.I."/>
            <person name="Powell A.J."/>
            <person name="Barry K."/>
            <person name="Miller A.N."/>
            <person name="Grigoriev I.V."/>
            <person name="Debuchy R."/>
            <person name="Gladieux P."/>
            <person name="Thoren M.H."/>
            <person name="Johannesson H."/>
        </authorList>
    </citation>
    <scope>NUCLEOTIDE SEQUENCE</scope>
    <source>
        <strain evidence="2">PSN324</strain>
    </source>
</reference>
<feature type="domain" description="Xylose isomerase-like TIM barrel" evidence="1">
    <location>
        <begin position="30"/>
        <end position="328"/>
    </location>
</feature>
<evidence type="ECO:0000259" key="1">
    <source>
        <dbReference type="Pfam" id="PF01261"/>
    </source>
</evidence>
<organism evidence="2 3">
    <name type="scientific">Cladorrhinum samala</name>
    <dbReference type="NCBI Taxonomy" id="585594"/>
    <lineage>
        <taxon>Eukaryota</taxon>
        <taxon>Fungi</taxon>
        <taxon>Dikarya</taxon>
        <taxon>Ascomycota</taxon>
        <taxon>Pezizomycotina</taxon>
        <taxon>Sordariomycetes</taxon>
        <taxon>Sordariomycetidae</taxon>
        <taxon>Sordariales</taxon>
        <taxon>Podosporaceae</taxon>
        <taxon>Cladorrhinum</taxon>
    </lineage>
</organism>
<dbReference type="InterPro" id="IPR036237">
    <property type="entry name" value="Xyl_isomerase-like_sf"/>
</dbReference>
<comment type="caution">
    <text evidence="2">The sequence shown here is derived from an EMBL/GenBank/DDBJ whole genome shotgun (WGS) entry which is preliminary data.</text>
</comment>
<gene>
    <name evidence="2" type="ORF">QBC42DRAFT_262038</name>
</gene>
<dbReference type="Pfam" id="PF01261">
    <property type="entry name" value="AP_endonuc_2"/>
    <property type="match status" value="1"/>
</dbReference>
<dbReference type="Proteomes" id="UP001321749">
    <property type="component" value="Unassembled WGS sequence"/>
</dbReference>
<sequence length="351" mass="39057">MSPPPTSSIPVAFASCSIGLPRHTLHQKIEAIRGAGFKGIELSFPDLISYANLQFGRDIAEDDYSTLCQAASAIQQLCKRHELEIMVLQPFSNFEGWPAGSKEREDAFDRARGWIKIMEAAGTDMLQVGSTDSSPTKISSDVSVLAADLAELADMLAPHGFKVAYENWCWATHAPSWKDVWQIVKRADRPNLGLCLDTFQTAGGEWGDPTTQSGRIEKESGDLVTAENLTRRYKASLEELTRTIPSDKIFFLQISDAYQMSRSPLSDKEEDGLRPRGRWSHDWRPLPYDGGYLPISEFATAVLATGFRGWVSVEVFDGKFEDKYGDDLGKFAKKAMSAYQRLISEADDKQP</sequence>
<dbReference type="PANTHER" id="PTHR12110">
    <property type="entry name" value="HYDROXYPYRUVATE ISOMERASE"/>
    <property type="match status" value="1"/>
</dbReference>
<keyword evidence="2" id="KW-0413">Isomerase</keyword>
<dbReference type="InterPro" id="IPR050312">
    <property type="entry name" value="IolE/XylAMocC-like"/>
</dbReference>
<accession>A0AAV9HW34</accession>
<dbReference type="AlphaFoldDB" id="A0AAV9HW34"/>
<keyword evidence="3" id="KW-1185">Reference proteome</keyword>
<dbReference type="PANTHER" id="PTHR12110:SF56">
    <property type="entry name" value="DEHYDRATASE, PUTATIVE (AFU_ORTHOLOGUE AFUA_6G08740)-RELATED"/>
    <property type="match status" value="1"/>
</dbReference>
<dbReference type="SUPFAM" id="SSF51658">
    <property type="entry name" value="Xylose isomerase-like"/>
    <property type="match status" value="1"/>
</dbReference>